<evidence type="ECO:0000256" key="2">
    <source>
        <dbReference type="SAM" id="Coils"/>
    </source>
</evidence>
<dbReference type="eggNOG" id="COG3879">
    <property type="taxonomic scope" value="Bacteria"/>
</dbReference>
<gene>
    <name evidence="4" type="ORF">IO99_01465</name>
</gene>
<keyword evidence="3" id="KW-0812">Transmembrane</keyword>
<protein>
    <recommendedName>
        <fullName evidence="6">Division initiation protein</fullName>
    </recommendedName>
</protein>
<dbReference type="STRING" id="318464.IO99_01465"/>
<keyword evidence="3" id="KW-1133">Transmembrane helix</keyword>
<feature type="transmembrane region" description="Helical" evidence="3">
    <location>
        <begin position="6"/>
        <end position="25"/>
    </location>
</feature>
<dbReference type="InterPro" id="IPR010273">
    <property type="entry name" value="DUF881"/>
</dbReference>
<dbReference type="EMBL" id="JPMD01000001">
    <property type="protein sequence ID" value="KEZ88858.1"/>
    <property type="molecule type" value="Genomic_DNA"/>
</dbReference>
<dbReference type="AlphaFoldDB" id="A0A084JIS4"/>
<dbReference type="RefSeq" id="WP_035129304.1">
    <property type="nucleotide sequence ID" value="NZ_JPMD01000001.1"/>
</dbReference>
<dbReference type="Proteomes" id="UP000028542">
    <property type="component" value="Unassembled WGS sequence"/>
</dbReference>
<evidence type="ECO:0008006" key="6">
    <source>
        <dbReference type="Google" id="ProtNLM"/>
    </source>
</evidence>
<dbReference type="Pfam" id="PF05949">
    <property type="entry name" value="DUF881"/>
    <property type="match status" value="1"/>
</dbReference>
<dbReference type="PANTHER" id="PTHR37313:SF2">
    <property type="entry name" value="UPF0749 PROTEIN YLXX"/>
    <property type="match status" value="1"/>
</dbReference>
<evidence type="ECO:0000256" key="1">
    <source>
        <dbReference type="ARBA" id="ARBA00009108"/>
    </source>
</evidence>
<accession>A0A084JIS4</accession>
<evidence type="ECO:0000313" key="4">
    <source>
        <dbReference type="EMBL" id="KEZ88858.1"/>
    </source>
</evidence>
<organism evidence="4 5">
    <name type="scientific">Clostridium sulfidigenes</name>
    <dbReference type="NCBI Taxonomy" id="318464"/>
    <lineage>
        <taxon>Bacteria</taxon>
        <taxon>Bacillati</taxon>
        <taxon>Bacillota</taxon>
        <taxon>Clostridia</taxon>
        <taxon>Eubacteriales</taxon>
        <taxon>Clostridiaceae</taxon>
        <taxon>Clostridium</taxon>
    </lineage>
</organism>
<keyword evidence="3" id="KW-0472">Membrane</keyword>
<reference evidence="4 5" key="1">
    <citation type="submission" date="2014-07" db="EMBL/GenBank/DDBJ databases">
        <title>Draft genome of Clostridium sulfidigenes 113A isolated from sediments associated with methane hydrate from Krishna Godavari basin.</title>
        <authorList>
            <person name="Honkalas V.S."/>
            <person name="Dabir A.P."/>
            <person name="Arora P."/>
            <person name="Dhakephalkar P.K."/>
        </authorList>
    </citation>
    <scope>NUCLEOTIDE SEQUENCE [LARGE SCALE GENOMIC DNA]</scope>
    <source>
        <strain evidence="4 5">113A</strain>
    </source>
</reference>
<name>A0A084JIS4_9CLOT</name>
<keyword evidence="5" id="KW-1185">Reference proteome</keyword>
<proteinExistence type="inferred from homology"/>
<comment type="caution">
    <text evidence="4">The sequence shown here is derived from an EMBL/GenBank/DDBJ whole genome shotgun (WGS) entry which is preliminary data.</text>
</comment>
<sequence length="236" mass="26167">MRVNEANIFLLIATIIIGILIAMNVNLGGKTKFLDVEQYQKAYDSRTKLQNEISNLEDQYVEINDKINKYERSSISEDEVRKEMIGEINKNKLALGLLPVVGNGVKITLNDAPEAAILGQDVPLYMLIHDSDLTMVVNDLRAAGAEAIAINGYRIIGSTAGLCAGATVEIDGIKIIAPFYITAIGNQDVIKSFLENQQNHLKSLKVRSCYVDIESVYDEKLPAYNGELKSEYLRLK</sequence>
<comment type="similarity">
    <text evidence="1">Belongs to the UPF0749 family.</text>
</comment>
<dbReference type="PANTHER" id="PTHR37313">
    <property type="entry name" value="UPF0749 PROTEIN RV1825"/>
    <property type="match status" value="1"/>
</dbReference>
<keyword evidence="2" id="KW-0175">Coiled coil</keyword>
<evidence type="ECO:0000256" key="3">
    <source>
        <dbReference type="SAM" id="Phobius"/>
    </source>
</evidence>
<feature type="coiled-coil region" evidence="2">
    <location>
        <begin position="39"/>
        <end position="73"/>
    </location>
</feature>
<evidence type="ECO:0000313" key="5">
    <source>
        <dbReference type="Proteomes" id="UP000028542"/>
    </source>
</evidence>
<dbReference type="Gene3D" id="3.30.70.1880">
    <property type="entry name" value="Protein of unknown function DUF881"/>
    <property type="match status" value="1"/>
</dbReference>